<dbReference type="AlphaFoldDB" id="A0A7Y0EL92"/>
<dbReference type="PANTHER" id="PTHR10587">
    <property type="entry name" value="GLYCOSYL TRANSFERASE-RELATED"/>
    <property type="match status" value="1"/>
</dbReference>
<dbReference type="SUPFAM" id="SSF88713">
    <property type="entry name" value="Glycoside hydrolase/deacetylase"/>
    <property type="match status" value="1"/>
</dbReference>
<dbReference type="InterPro" id="IPR050248">
    <property type="entry name" value="Polysacc_deacetylase_ArnD"/>
</dbReference>
<dbReference type="InterPro" id="IPR011330">
    <property type="entry name" value="Glyco_hydro/deAcase_b/a-brl"/>
</dbReference>
<dbReference type="Gene3D" id="3.20.20.370">
    <property type="entry name" value="Glycoside hydrolase/deacetylase"/>
    <property type="match status" value="1"/>
</dbReference>
<protein>
    <submittedName>
        <fullName evidence="2">Polysaccharide deacetylase</fullName>
    </submittedName>
</protein>
<dbReference type="CDD" id="cd10944">
    <property type="entry name" value="CE4_SmPgdA_like"/>
    <property type="match status" value="1"/>
</dbReference>
<keyword evidence="3" id="KW-1185">Reference proteome</keyword>
<organism evidence="2 3">
    <name type="scientific">Clostridium muellerianum</name>
    <dbReference type="NCBI Taxonomy" id="2716538"/>
    <lineage>
        <taxon>Bacteria</taxon>
        <taxon>Bacillati</taxon>
        <taxon>Bacillota</taxon>
        <taxon>Clostridia</taxon>
        <taxon>Eubacteriales</taxon>
        <taxon>Clostridiaceae</taxon>
        <taxon>Clostridium</taxon>
    </lineage>
</organism>
<evidence type="ECO:0000313" key="2">
    <source>
        <dbReference type="EMBL" id="NMM64480.1"/>
    </source>
</evidence>
<evidence type="ECO:0000259" key="1">
    <source>
        <dbReference type="PROSITE" id="PS51677"/>
    </source>
</evidence>
<dbReference type="Proteomes" id="UP000537131">
    <property type="component" value="Unassembled WGS sequence"/>
</dbReference>
<reference evidence="2 3" key="2">
    <citation type="submission" date="2020-06" db="EMBL/GenBank/DDBJ databases">
        <title>Complete Genome Sequence of Clostridium muelleri sp. nov. P21T, an Acid-Alcohol Producing Acetogen Isolated from Old Hay.</title>
        <authorList>
            <person name="Duncan K.E."/>
            <person name="Tanner R.S."/>
        </authorList>
    </citation>
    <scope>NUCLEOTIDE SEQUENCE [LARGE SCALE GENOMIC DNA]</scope>
    <source>
        <strain evidence="2 3">P21</strain>
    </source>
</reference>
<dbReference type="GO" id="GO:0005975">
    <property type="term" value="P:carbohydrate metabolic process"/>
    <property type="evidence" value="ECO:0007669"/>
    <property type="project" value="InterPro"/>
</dbReference>
<dbReference type="PROSITE" id="PS51677">
    <property type="entry name" value="NODB"/>
    <property type="match status" value="1"/>
</dbReference>
<dbReference type="EMBL" id="JABBNI010000039">
    <property type="protein sequence ID" value="NMM64480.1"/>
    <property type="molecule type" value="Genomic_DNA"/>
</dbReference>
<accession>A0A7Y0EL92</accession>
<comment type="caution">
    <text evidence="2">The sequence shown here is derived from an EMBL/GenBank/DDBJ whole genome shotgun (WGS) entry which is preliminary data.</text>
</comment>
<evidence type="ECO:0000313" key="3">
    <source>
        <dbReference type="Proteomes" id="UP000537131"/>
    </source>
</evidence>
<proteinExistence type="predicted"/>
<dbReference type="RefSeq" id="WP_169299076.1">
    <property type="nucleotide sequence ID" value="NZ_JABBNI010000039.1"/>
</dbReference>
<dbReference type="InterPro" id="IPR002509">
    <property type="entry name" value="NODB_dom"/>
</dbReference>
<dbReference type="Pfam" id="PF01522">
    <property type="entry name" value="Polysacc_deac_1"/>
    <property type="match status" value="1"/>
</dbReference>
<feature type="domain" description="NodB homology" evidence="1">
    <location>
        <begin position="58"/>
        <end position="251"/>
    </location>
</feature>
<dbReference type="GO" id="GO:0016810">
    <property type="term" value="F:hydrolase activity, acting on carbon-nitrogen (but not peptide) bonds"/>
    <property type="evidence" value="ECO:0007669"/>
    <property type="project" value="InterPro"/>
</dbReference>
<gene>
    <name evidence="2" type="ORF">HBE96_17835</name>
</gene>
<reference evidence="2 3" key="1">
    <citation type="submission" date="2020-04" db="EMBL/GenBank/DDBJ databases">
        <authorList>
            <person name="Doyle D.A."/>
        </authorList>
    </citation>
    <scope>NUCLEOTIDE SEQUENCE [LARGE SCALE GENOMIC DNA]</scope>
    <source>
        <strain evidence="2 3">P21</strain>
    </source>
</reference>
<sequence>MKRSTYSSICIFTTIFMCLSIHSKTSEDILHTTYYNSPNNKTLGYNYVNSDVQSLYPKEVFLTFDDGPCINNTHKILKILKDNNVKASFFVVGIKATENPEVLKEIHNSGMCIAVHTYSHDYKKIYKNLDAYLNDYDACCNVIQNLTGKTPSPYIRLPGGSTNLVTSKSNLNSIKNALNEKGIRYVDWNVCSGDAESHVVAVDKIKNNVMTQCKDKNFAVILMHDTYYKYFTVEALPDIINYLKNEGYVFRTFDDVTPAEESEMIKLKIINK</sequence>
<name>A0A7Y0EL92_9CLOT</name>
<dbReference type="PANTHER" id="PTHR10587:SF125">
    <property type="entry name" value="POLYSACCHARIDE DEACETYLASE YHEN-RELATED"/>
    <property type="match status" value="1"/>
</dbReference>